<keyword evidence="5 6" id="KW-0472">Membrane</keyword>
<dbReference type="PANTHER" id="PTHR30177:SF4">
    <property type="entry name" value="OSMOPROTECTANT IMPORT PERMEASE PROTEIN OSMW"/>
    <property type="match status" value="1"/>
</dbReference>
<dbReference type="EMBL" id="SUMG01000007">
    <property type="protein sequence ID" value="NBG88408.1"/>
    <property type="molecule type" value="Genomic_DNA"/>
</dbReference>
<evidence type="ECO:0000259" key="7">
    <source>
        <dbReference type="PROSITE" id="PS50928"/>
    </source>
</evidence>
<evidence type="ECO:0000256" key="5">
    <source>
        <dbReference type="ARBA" id="ARBA00023136"/>
    </source>
</evidence>
<dbReference type="Pfam" id="PF00528">
    <property type="entry name" value="BPD_transp_1"/>
    <property type="match status" value="1"/>
</dbReference>
<accession>A0AA44BDZ7</accession>
<dbReference type="InterPro" id="IPR051204">
    <property type="entry name" value="ABC_transp_perm/SBD"/>
</dbReference>
<keyword evidence="2 6" id="KW-0813">Transport</keyword>
<evidence type="ECO:0000256" key="6">
    <source>
        <dbReference type="RuleBase" id="RU363032"/>
    </source>
</evidence>
<dbReference type="PROSITE" id="PS50928">
    <property type="entry name" value="ABC_TM1"/>
    <property type="match status" value="1"/>
</dbReference>
<sequence>MGVERLIEIIQDQGLQLLQRHLFLVFVSLFFAIIIALPIGILVTRPPFNKKINQILSFLNTAQGVPSLAVIAIFLPIMGVGVRPAIFALSIYALLPIARNTVAAIKGLDPDVLEAARGMGLSKREVLFKVELPLATPIIVAGIQTATILTVGTAIIAHLIGAGGLGRLIFTGIAMNSPEFILAGSLIAAAIAIILDQLLGLFQSRIRKKYGG</sequence>
<feature type="domain" description="ABC transmembrane type-1" evidence="7">
    <location>
        <begin position="18"/>
        <end position="199"/>
    </location>
</feature>
<name>A0AA44BDZ7_9CLOT</name>
<dbReference type="InterPro" id="IPR000515">
    <property type="entry name" value="MetI-like"/>
</dbReference>
<organism evidence="8 9">
    <name type="scientific">Isachenkonia alkalipeptolytica</name>
    <dbReference type="NCBI Taxonomy" id="2565777"/>
    <lineage>
        <taxon>Bacteria</taxon>
        <taxon>Bacillati</taxon>
        <taxon>Bacillota</taxon>
        <taxon>Clostridia</taxon>
        <taxon>Eubacteriales</taxon>
        <taxon>Clostridiaceae</taxon>
        <taxon>Isachenkonia</taxon>
    </lineage>
</organism>
<evidence type="ECO:0000313" key="9">
    <source>
        <dbReference type="Proteomes" id="UP000449710"/>
    </source>
</evidence>
<feature type="transmembrane region" description="Helical" evidence="6">
    <location>
        <begin position="132"/>
        <end position="160"/>
    </location>
</feature>
<feature type="transmembrane region" description="Helical" evidence="6">
    <location>
        <begin position="22"/>
        <end position="43"/>
    </location>
</feature>
<dbReference type="RefSeq" id="WP_160720932.1">
    <property type="nucleotide sequence ID" value="NZ_SUMG01000007.1"/>
</dbReference>
<evidence type="ECO:0000256" key="1">
    <source>
        <dbReference type="ARBA" id="ARBA00004141"/>
    </source>
</evidence>
<dbReference type="GO" id="GO:0005886">
    <property type="term" value="C:plasma membrane"/>
    <property type="evidence" value="ECO:0007669"/>
    <property type="project" value="UniProtKB-SubCell"/>
</dbReference>
<dbReference type="PANTHER" id="PTHR30177">
    <property type="entry name" value="GLYCINE BETAINE/L-PROLINE TRANSPORT SYSTEM PERMEASE PROTEIN PROW"/>
    <property type="match status" value="1"/>
</dbReference>
<gene>
    <name evidence="8" type="ORF">ISALK_07825</name>
</gene>
<dbReference type="Gene3D" id="1.10.3720.10">
    <property type="entry name" value="MetI-like"/>
    <property type="match status" value="1"/>
</dbReference>
<evidence type="ECO:0000313" key="8">
    <source>
        <dbReference type="EMBL" id="NBG88408.1"/>
    </source>
</evidence>
<dbReference type="CDD" id="cd06261">
    <property type="entry name" value="TM_PBP2"/>
    <property type="match status" value="1"/>
</dbReference>
<comment type="similarity">
    <text evidence="6">Belongs to the binding-protein-dependent transport system permease family.</text>
</comment>
<protein>
    <submittedName>
        <fullName evidence="8">ABC transporter permease</fullName>
    </submittedName>
</protein>
<keyword evidence="4 6" id="KW-1133">Transmembrane helix</keyword>
<dbReference type="SUPFAM" id="SSF161098">
    <property type="entry name" value="MetI-like"/>
    <property type="match status" value="1"/>
</dbReference>
<proteinExistence type="inferred from homology"/>
<dbReference type="InterPro" id="IPR035906">
    <property type="entry name" value="MetI-like_sf"/>
</dbReference>
<dbReference type="GO" id="GO:0031460">
    <property type="term" value="P:glycine betaine transport"/>
    <property type="evidence" value="ECO:0007669"/>
    <property type="project" value="TreeGrafter"/>
</dbReference>
<dbReference type="Proteomes" id="UP000449710">
    <property type="component" value="Unassembled WGS sequence"/>
</dbReference>
<dbReference type="GO" id="GO:0055085">
    <property type="term" value="P:transmembrane transport"/>
    <property type="evidence" value="ECO:0007669"/>
    <property type="project" value="InterPro"/>
</dbReference>
<feature type="transmembrane region" description="Helical" evidence="6">
    <location>
        <begin position="180"/>
        <end position="202"/>
    </location>
</feature>
<evidence type="ECO:0000256" key="4">
    <source>
        <dbReference type="ARBA" id="ARBA00022989"/>
    </source>
</evidence>
<reference evidence="8 9" key="1">
    <citation type="submission" date="2019-04" db="EMBL/GenBank/DDBJ databases">
        <title>Isachenkonia alkalipeptolytica gen. nov. sp. nov. a new anaerobic, alkiliphilic organothrophic bacterium capable to reduce synthesized ferrihydrite isolated from a soda lake.</title>
        <authorList>
            <person name="Toshchakov S.V."/>
            <person name="Zavarzina D.G."/>
            <person name="Zhilina T.N."/>
            <person name="Kostrikina N.A."/>
            <person name="Kublanov I.V."/>
        </authorList>
    </citation>
    <scope>NUCLEOTIDE SEQUENCE [LARGE SCALE GENOMIC DNA]</scope>
    <source>
        <strain evidence="8 9">Z-1701</strain>
    </source>
</reference>
<evidence type="ECO:0000256" key="3">
    <source>
        <dbReference type="ARBA" id="ARBA00022692"/>
    </source>
</evidence>
<comment type="caution">
    <text evidence="8">The sequence shown here is derived from an EMBL/GenBank/DDBJ whole genome shotgun (WGS) entry which is preliminary data.</text>
</comment>
<comment type="subcellular location">
    <subcellularLocation>
        <location evidence="6">Cell membrane</location>
        <topology evidence="6">Multi-pass membrane protein</topology>
    </subcellularLocation>
    <subcellularLocation>
        <location evidence="1">Membrane</location>
        <topology evidence="1">Multi-pass membrane protein</topology>
    </subcellularLocation>
</comment>
<dbReference type="AlphaFoldDB" id="A0AA44BDZ7"/>
<keyword evidence="9" id="KW-1185">Reference proteome</keyword>
<dbReference type="FunFam" id="1.10.3720.10:FF:000001">
    <property type="entry name" value="Glycine betaine ABC transporter, permease"/>
    <property type="match status" value="1"/>
</dbReference>
<keyword evidence="3 6" id="KW-0812">Transmembrane</keyword>
<evidence type="ECO:0000256" key="2">
    <source>
        <dbReference type="ARBA" id="ARBA00022448"/>
    </source>
</evidence>